<dbReference type="CDD" id="cd06261">
    <property type="entry name" value="TM_PBP2"/>
    <property type="match status" value="1"/>
</dbReference>
<feature type="compositionally biased region" description="Low complexity" evidence="7">
    <location>
        <begin position="1"/>
        <end position="39"/>
    </location>
</feature>
<organism evidence="10 11">
    <name type="scientific">Natrialba swarupiae</name>
    <dbReference type="NCBI Taxonomy" id="2448032"/>
    <lineage>
        <taxon>Archaea</taxon>
        <taxon>Methanobacteriati</taxon>
        <taxon>Methanobacteriota</taxon>
        <taxon>Stenosarchaea group</taxon>
        <taxon>Halobacteria</taxon>
        <taxon>Halobacteriales</taxon>
        <taxon>Natrialbaceae</taxon>
        <taxon>Natrialba</taxon>
    </lineage>
</organism>
<dbReference type="Proteomes" id="UP000324104">
    <property type="component" value="Unassembled WGS sequence"/>
</dbReference>
<keyword evidence="11" id="KW-1185">Reference proteome</keyword>
<evidence type="ECO:0000256" key="5">
    <source>
        <dbReference type="ARBA" id="ARBA00022989"/>
    </source>
</evidence>
<dbReference type="EMBL" id="VTAW01000001">
    <property type="protein sequence ID" value="TYT63832.1"/>
    <property type="molecule type" value="Genomic_DNA"/>
</dbReference>
<dbReference type="AlphaFoldDB" id="A0A5D5AVC2"/>
<keyword evidence="2" id="KW-0813">Transport</keyword>
<evidence type="ECO:0000256" key="8">
    <source>
        <dbReference type="SAM" id="Phobius"/>
    </source>
</evidence>
<keyword evidence="4 8" id="KW-0812">Transmembrane</keyword>
<dbReference type="InterPro" id="IPR035906">
    <property type="entry name" value="MetI-like_sf"/>
</dbReference>
<comment type="caution">
    <text evidence="10">The sequence shown here is derived from an EMBL/GenBank/DDBJ whole genome shotgun (WGS) entry which is preliminary data.</text>
</comment>
<proteinExistence type="predicted"/>
<evidence type="ECO:0000313" key="11">
    <source>
        <dbReference type="Proteomes" id="UP000324104"/>
    </source>
</evidence>
<gene>
    <name evidence="10" type="ORF">FYC77_01020</name>
</gene>
<feature type="domain" description="ABC transmembrane type-1" evidence="9">
    <location>
        <begin position="99"/>
        <end position="200"/>
    </location>
</feature>
<evidence type="ECO:0000256" key="2">
    <source>
        <dbReference type="ARBA" id="ARBA00022448"/>
    </source>
</evidence>
<feature type="region of interest" description="Disordered" evidence="7">
    <location>
        <begin position="1"/>
        <end position="70"/>
    </location>
</feature>
<sequence length="212" mass="23301">MGPTTRTRSTKTATQTRSTKTATQTRSTKTATQTRSTKSVIRTMTPTNQPKRSSCTHRLSDTARNGSPIQHGTALRYSTERLFRVRSSSKNDPRVFGTVGFYSKLLAEDIEEIDRAQMEAIRATGADGFQVMVYGVLPQILPRIVGLTIYRWDINIRVSTIVGIVGTGGIGAELMVQLDTFNWRAVATILLAILAIVLFSEGVSAFARKKTS</sequence>
<dbReference type="SUPFAM" id="SSF161098">
    <property type="entry name" value="MetI-like"/>
    <property type="match status" value="1"/>
</dbReference>
<feature type="transmembrane region" description="Helical" evidence="8">
    <location>
        <begin position="158"/>
        <end position="178"/>
    </location>
</feature>
<dbReference type="GO" id="GO:0005886">
    <property type="term" value="C:plasma membrane"/>
    <property type="evidence" value="ECO:0007669"/>
    <property type="project" value="UniProtKB-SubCell"/>
</dbReference>
<accession>A0A5D5AVC2</accession>
<evidence type="ECO:0000256" key="4">
    <source>
        <dbReference type="ARBA" id="ARBA00022692"/>
    </source>
</evidence>
<keyword evidence="6 8" id="KW-0472">Membrane</keyword>
<dbReference type="Gene3D" id="1.10.3720.10">
    <property type="entry name" value="MetI-like"/>
    <property type="match status" value="1"/>
</dbReference>
<name>A0A5D5AVC2_9EURY</name>
<keyword evidence="3" id="KW-1003">Cell membrane</keyword>
<feature type="transmembrane region" description="Helical" evidence="8">
    <location>
        <begin position="184"/>
        <end position="207"/>
    </location>
</feature>
<dbReference type="Pfam" id="PF00528">
    <property type="entry name" value="BPD_transp_1"/>
    <property type="match status" value="1"/>
</dbReference>
<keyword evidence="5 8" id="KW-1133">Transmembrane helix</keyword>
<protein>
    <submittedName>
        <fullName evidence="10">ABC transporter permease subunit</fullName>
    </submittedName>
</protein>
<comment type="subcellular location">
    <subcellularLocation>
        <location evidence="1">Cell membrane</location>
        <topology evidence="1">Multi-pass membrane protein</topology>
    </subcellularLocation>
</comment>
<evidence type="ECO:0000256" key="1">
    <source>
        <dbReference type="ARBA" id="ARBA00004651"/>
    </source>
</evidence>
<evidence type="ECO:0000256" key="6">
    <source>
        <dbReference type="ARBA" id="ARBA00023136"/>
    </source>
</evidence>
<feature type="compositionally biased region" description="Polar residues" evidence="7">
    <location>
        <begin position="40"/>
        <end position="70"/>
    </location>
</feature>
<evidence type="ECO:0000256" key="3">
    <source>
        <dbReference type="ARBA" id="ARBA00022475"/>
    </source>
</evidence>
<dbReference type="PANTHER" id="PTHR30043">
    <property type="entry name" value="PHOSPHONATES TRANSPORT SYSTEM PERMEASE PROTEIN"/>
    <property type="match status" value="1"/>
</dbReference>
<dbReference type="InterPro" id="IPR000515">
    <property type="entry name" value="MetI-like"/>
</dbReference>
<dbReference type="GO" id="GO:0055085">
    <property type="term" value="P:transmembrane transport"/>
    <property type="evidence" value="ECO:0007669"/>
    <property type="project" value="InterPro"/>
</dbReference>
<evidence type="ECO:0000313" key="10">
    <source>
        <dbReference type="EMBL" id="TYT63832.1"/>
    </source>
</evidence>
<reference evidence="10 11" key="1">
    <citation type="submission" date="2019-08" db="EMBL/GenBank/DDBJ databases">
        <title>Archaea genome.</title>
        <authorList>
            <person name="Kajale S."/>
            <person name="Shouche Y."/>
            <person name="Deshpande N."/>
            <person name="Sharma A."/>
        </authorList>
    </citation>
    <scope>NUCLEOTIDE SEQUENCE [LARGE SCALE GENOMIC DNA]</scope>
    <source>
        <strain evidence="10 11">ESP3B_9</strain>
    </source>
</reference>
<evidence type="ECO:0000259" key="9">
    <source>
        <dbReference type="Pfam" id="PF00528"/>
    </source>
</evidence>
<evidence type="ECO:0000256" key="7">
    <source>
        <dbReference type="SAM" id="MobiDB-lite"/>
    </source>
</evidence>
<dbReference type="PANTHER" id="PTHR30043:SF1">
    <property type="entry name" value="ABC TRANSPORT SYSTEM PERMEASE PROTEIN P69"/>
    <property type="match status" value="1"/>
</dbReference>